<evidence type="ECO:0000313" key="1">
    <source>
        <dbReference type="EMBL" id="KAI4323445.1"/>
    </source>
</evidence>
<reference evidence="1 2" key="1">
    <citation type="journal article" date="2022" name="DNA Res.">
        <title>Chromosomal-level genome assembly of the orchid tree Bauhinia variegata (Leguminosae; Cercidoideae) supports the allotetraploid origin hypothesis of Bauhinia.</title>
        <authorList>
            <person name="Zhong Y."/>
            <person name="Chen Y."/>
            <person name="Zheng D."/>
            <person name="Pang J."/>
            <person name="Liu Y."/>
            <person name="Luo S."/>
            <person name="Meng S."/>
            <person name="Qian L."/>
            <person name="Wei D."/>
            <person name="Dai S."/>
            <person name="Zhou R."/>
        </authorList>
    </citation>
    <scope>NUCLEOTIDE SEQUENCE [LARGE SCALE GENOMIC DNA]</scope>
    <source>
        <strain evidence="1">BV-YZ2020</strain>
    </source>
</reference>
<sequence>MVSIKASHTVIPSEPTPKVLSGLAEIDRLFHPAIAYTHLIYVYKPTHQHSTITDATEKIRDSLSKILVHYHPVAGRLRYIENGRFEVDCNAKGAILLEAESTKSAADYGDFTPNEKIRELVPMVQVDITKSIEDFPLLVVQVTRLNCGALCVGMKISHVLFDGEAIVSFINSWTKIASGEKLDEGEIPPMDRTVLKRQEPVQAPRFEHQEFNPLPTILGASDSLGVEESKKETDVAMVKLTNEQVVKLKNKANDQAAMDGKDQTLNHHRPYSRFESVAGYIWRCIAKGRQGDPLQPTGIVIIVDIRTRLKPPLPKNYFGNAVHHQVTPICHSGDIISKPLSYAASKIRESLETLTDEYLRSQHDYLTRQAGTWDWNRTIYRVFENMGQLFLGNPNMMFSSWMRMPLYDADFGWGNPVFAGMGAISGDGTAFIFPAPGEDGSFSMTIHLQKPHLEAFKRFFYDDVNGKL</sequence>
<organism evidence="1 2">
    <name type="scientific">Bauhinia variegata</name>
    <name type="common">Purple orchid tree</name>
    <name type="synonym">Phanera variegata</name>
    <dbReference type="NCBI Taxonomy" id="167791"/>
    <lineage>
        <taxon>Eukaryota</taxon>
        <taxon>Viridiplantae</taxon>
        <taxon>Streptophyta</taxon>
        <taxon>Embryophyta</taxon>
        <taxon>Tracheophyta</taxon>
        <taxon>Spermatophyta</taxon>
        <taxon>Magnoliopsida</taxon>
        <taxon>eudicotyledons</taxon>
        <taxon>Gunneridae</taxon>
        <taxon>Pentapetalae</taxon>
        <taxon>rosids</taxon>
        <taxon>fabids</taxon>
        <taxon>Fabales</taxon>
        <taxon>Fabaceae</taxon>
        <taxon>Cercidoideae</taxon>
        <taxon>Cercideae</taxon>
        <taxon>Bauhiniinae</taxon>
        <taxon>Bauhinia</taxon>
    </lineage>
</organism>
<comment type="caution">
    <text evidence="1">The sequence shown here is derived from an EMBL/GenBank/DDBJ whole genome shotgun (WGS) entry which is preliminary data.</text>
</comment>
<evidence type="ECO:0000313" key="2">
    <source>
        <dbReference type="Proteomes" id="UP000828941"/>
    </source>
</evidence>
<gene>
    <name evidence="1" type="ORF">L6164_023050</name>
</gene>
<dbReference type="Proteomes" id="UP000828941">
    <property type="component" value="Chromosome 9"/>
</dbReference>
<keyword evidence="2" id="KW-1185">Reference proteome</keyword>
<accession>A0ACB9MHY7</accession>
<dbReference type="EMBL" id="CM039434">
    <property type="protein sequence ID" value="KAI4323445.1"/>
    <property type="molecule type" value="Genomic_DNA"/>
</dbReference>
<name>A0ACB9MHY7_BAUVA</name>
<protein>
    <submittedName>
        <fullName evidence="1">Uncharacterized protein</fullName>
    </submittedName>
</protein>
<proteinExistence type="predicted"/>